<dbReference type="RefSeq" id="WP_073593426.1">
    <property type="nucleotide sequence ID" value="NZ_MRCE01000008.1"/>
</dbReference>
<dbReference type="EMBL" id="MRCE01000008">
    <property type="protein sequence ID" value="OKH38464.1"/>
    <property type="molecule type" value="Genomic_DNA"/>
</dbReference>
<feature type="domain" description="Restriction endonuclease type II NotI" evidence="1">
    <location>
        <begin position="20"/>
        <end position="236"/>
    </location>
</feature>
<dbReference type="STRING" id="454136.NIES2119_10585"/>
<dbReference type="Pfam" id="PF12183">
    <property type="entry name" value="NotI"/>
    <property type="match status" value="1"/>
</dbReference>
<dbReference type="OrthoDB" id="2986899at2"/>
<accession>A0A1U7IMQ1</accession>
<comment type="caution">
    <text evidence="2">The sequence shown here is derived from an EMBL/GenBank/DDBJ whole genome shotgun (WGS) entry which is preliminary data.</text>
</comment>
<protein>
    <recommendedName>
        <fullName evidence="1">Restriction endonuclease type II NotI domain-containing protein</fullName>
    </recommendedName>
</protein>
<evidence type="ECO:0000313" key="3">
    <source>
        <dbReference type="Proteomes" id="UP000185860"/>
    </source>
</evidence>
<dbReference type="REBASE" id="191761">
    <property type="entry name" value="PamM71ORF10580P"/>
</dbReference>
<dbReference type="Proteomes" id="UP000185860">
    <property type="component" value="Unassembled WGS sequence"/>
</dbReference>
<sequence>MAKQPLAEVFGFPLDNLSSEAERYRRNRLCPYNNKVPSCTKDKANDPLGVCSVFEGNEIAITCPIRFRQDWLIAEDAAAFFFPQNTTWTSLTEIRLNDKDGLSAGNIDVVLVAYDNQGCIIDFGALEIQAVYISGNVRQPFQYYMEDPINRSNMDWTGQRSYPRPDYLSSSRKRLAPQLIYKGGILKSWNKKQAVALHKSFFNRLPSLPEIDQNEADIAWLIYDLKHNQETNSYQLYRYRTVYTLFQAALEKITIPEAGAIEDFIGHLQSKLDERLDNPPDAPTLLDLL</sequence>
<organism evidence="2 3">
    <name type="scientific">[Phormidium ambiguum] IAM M-71</name>
    <dbReference type="NCBI Taxonomy" id="454136"/>
    <lineage>
        <taxon>Bacteria</taxon>
        <taxon>Bacillati</taxon>
        <taxon>Cyanobacteriota</taxon>
        <taxon>Cyanophyceae</taxon>
        <taxon>Oscillatoriophycideae</taxon>
        <taxon>Aerosakkonematales</taxon>
        <taxon>Aerosakkonemataceae</taxon>
        <taxon>Floridanema</taxon>
    </lineage>
</organism>
<evidence type="ECO:0000313" key="2">
    <source>
        <dbReference type="EMBL" id="OKH38464.1"/>
    </source>
</evidence>
<dbReference type="InterPro" id="IPR022009">
    <property type="entry name" value="Resctriction_endonuc_II_NotI"/>
</dbReference>
<dbReference type="AlphaFoldDB" id="A0A1U7IMQ1"/>
<reference evidence="2 3" key="1">
    <citation type="submission" date="2016-11" db="EMBL/GenBank/DDBJ databases">
        <title>Draft Genome Sequences of Nine Cyanobacterial Strains from Diverse Habitats.</title>
        <authorList>
            <person name="Zhu T."/>
            <person name="Hou S."/>
            <person name="Lu X."/>
            <person name="Hess W.R."/>
        </authorList>
    </citation>
    <scope>NUCLEOTIDE SEQUENCE [LARGE SCALE GENOMIC DNA]</scope>
    <source>
        <strain evidence="2 3">IAM M-71</strain>
    </source>
</reference>
<proteinExistence type="predicted"/>
<name>A0A1U7IMQ1_9CYAN</name>
<gene>
    <name evidence="2" type="ORF">NIES2119_10585</name>
</gene>
<evidence type="ECO:0000259" key="1">
    <source>
        <dbReference type="Pfam" id="PF12183"/>
    </source>
</evidence>